<dbReference type="Proteomes" id="UP001468798">
    <property type="component" value="Unassembled WGS sequence"/>
</dbReference>
<comment type="caution">
    <text evidence="1">The sequence shown here is derived from an EMBL/GenBank/DDBJ whole genome shotgun (WGS) entry which is preliminary data.</text>
</comment>
<keyword evidence="2" id="KW-1185">Reference proteome</keyword>
<proteinExistence type="predicted"/>
<name>A0ABU9NIL6_9FLAO</name>
<reference evidence="1 2" key="1">
    <citation type="submission" date="2024-03" db="EMBL/GenBank/DDBJ databases">
        <title>Two novel species of the genus Flavobacterium exhibiting potentially degradation of complex polysaccharides.</title>
        <authorList>
            <person name="Lian X."/>
        </authorList>
    </citation>
    <scope>NUCLEOTIDE SEQUENCE [LARGE SCALE GENOMIC DNA]</scope>
    <source>
        <strain evidence="1 2">N6</strain>
    </source>
</reference>
<accession>A0ABU9NIL6</accession>
<gene>
    <name evidence="1" type="ORF">WFZ86_01585</name>
</gene>
<evidence type="ECO:0000313" key="1">
    <source>
        <dbReference type="EMBL" id="MEM0575174.1"/>
    </source>
</evidence>
<sequence>MNNDKVIENIKEELKVVFFNSYEDIKSQLEKDFDTFFEISKSKLERWMILFSTGDITKEELEWLLKSQLDIVVLKTLQANGLSKIRLNTIKKNIVKIILKVIMDVIIPRT</sequence>
<evidence type="ECO:0000313" key="2">
    <source>
        <dbReference type="Proteomes" id="UP001468798"/>
    </source>
</evidence>
<dbReference type="RefSeq" id="WP_144893707.1">
    <property type="nucleotide sequence ID" value="NZ_JBCGDP010000001.1"/>
</dbReference>
<protein>
    <submittedName>
        <fullName evidence="1">Uncharacterized protein</fullName>
    </submittedName>
</protein>
<organism evidence="1 2">
    <name type="scientific">Flavobacterium polysaccharolyticum</name>
    <dbReference type="NCBI Taxonomy" id="3133148"/>
    <lineage>
        <taxon>Bacteria</taxon>
        <taxon>Pseudomonadati</taxon>
        <taxon>Bacteroidota</taxon>
        <taxon>Flavobacteriia</taxon>
        <taxon>Flavobacteriales</taxon>
        <taxon>Flavobacteriaceae</taxon>
        <taxon>Flavobacterium</taxon>
    </lineage>
</organism>
<dbReference type="EMBL" id="JBCGDP010000001">
    <property type="protein sequence ID" value="MEM0575174.1"/>
    <property type="molecule type" value="Genomic_DNA"/>
</dbReference>